<dbReference type="InterPro" id="IPR015943">
    <property type="entry name" value="WD40/YVTN_repeat-like_dom_sf"/>
</dbReference>
<dbReference type="PANTHER" id="PTHR45096">
    <property type="entry name" value="PROTEIN NEDD1"/>
    <property type="match status" value="1"/>
</dbReference>
<dbReference type="GO" id="GO:0060236">
    <property type="term" value="P:regulation of mitotic spindle organization"/>
    <property type="evidence" value="ECO:0007669"/>
    <property type="project" value="TreeGrafter"/>
</dbReference>
<dbReference type="FunFam" id="2.130.10.10:FF:000344">
    <property type="entry name" value="Protein NEDD1"/>
    <property type="match status" value="1"/>
</dbReference>
<feature type="region of interest" description="Disordered" evidence="2">
    <location>
        <begin position="463"/>
        <end position="498"/>
    </location>
</feature>
<evidence type="ECO:0000313" key="3">
    <source>
        <dbReference type="EMBL" id="KAG0465956.1"/>
    </source>
</evidence>
<dbReference type="GO" id="GO:2000694">
    <property type="term" value="P:regulation of phragmoplast microtubule organization"/>
    <property type="evidence" value="ECO:0007669"/>
    <property type="project" value="TreeGrafter"/>
</dbReference>
<dbReference type="SUPFAM" id="SSF50978">
    <property type="entry name" value="WD40 repeat-like"/>
    <property type="match status" value="1"/>
</dbReference>
<dbReference type="InterPro" id="IPR001680">
    <property type="entry name" value="WD40_rpt"/>
</dbReference>
<dbReference type="InterPro" id="IPR036322">
    <property type="entry name" value="WD40_repeat_dom_sf"/>
</dbReference>
<dbReference type="OrthoDB" id="756313at2759"/>
<dbReference type="SMART" id="SM00320">
    <property type="entry name" value="WD40"/>
    <property type="match status" value="6"/>
</dbReference>
<gene>
    <name evidence="3" type="ORF">HPP92_020120</name>
</gene>
<sequence>MMSLLESSTSLLAACGGDTVKVFDVSVKSGDPCVLSYSPSPGSHVNSIKWNHTNLVVASAGEDKKISLWHKNGQSMGILPLSNSNADDDLEESILSISFSNKSSRYICSGGSGRVVRIWDLQRKRCIKWLSGHTDTITGVMYNCKDEHLASISLKGDLILHNLASGARAADFKDPFGQVLRVLDFSRLSRHILVIAGDDGSIHIVDTIGRAPKVSWLKQHSAPTTGVCFSPSSDKIIASVGLDKKKLYTFDSAMRKPTACVPYEAPFSSLTYSDDGNILTAGTNGGLVVFYDVRGKPQPFTILHAFSSSEAVTSLCWQRSKPYVVNESNCTSEIALLGGASEDSILMPDPRPSVSTSSFSTVMLSTSAPHRWCLPVGQLHLYRLLQRKPLLEVVYGVAGLWRSCKHPAPITPSLSSLWDDHEEEKQESSFLDKKPLTFKNATTRFPFTEADFDVHRLSDWRSSTTSRQDDMLGSQIVSTPVASSKSDSSFSPAPEERVGTAMLEKSSYHQHFLTVSRHLPSASSSTFTSLQDSSSSTIPSTKSVLTNPTFSSLNQQTKAISTNEKPSAYLESSSLTHTTSVSVLLDTKQVTSANFEIPGPVHSSLPRRYTTYADRLITASSIDGITSSIISPKSKKTGSETREELLSTLLSRQDSTAATGNGSLQSINGMATQALRATGPPSDLLGNSSFSLQLVQRTLEETLGSMQKSIHDDVKNLHIDLLRQFHMQEMVMSNLVNSVLEKQDELIKEVQTLRRENQQLRQLL</sequence>
<evidence type="ECO:0000313" key="4">
    <source>
        <dbReference type="Proteomes" id="UP000639772"/>
    </source>
</evidence>
<evidence type="ECO:0000256" key="1">
    <source>
        <dbReference type="SAM" id="Coils"/>
    </source>
</evidence>
<evidence type="ECO:0008006" key="5">
    <source>
        <dbReference type="Google" id="ProtNLM"/>
    </source>
</evidence>
<keyword evidence="1" id="KW-0175">Coiled coil</keyword>
<feature type="region of interest" description="Disordered" evidence="2">
    <location>
        <begin position="524"/>
        <end position="549"/>
    </location>
</feature>
<dbReference type="GO" id="GO:0140496">
    <property type="term" value="F:gamma-tubulin complex binding"/>
    <property type="evidence" value="ECO:0007669"/>
    <property type="project" value="InterPro"/>
</dbReference>
<feature type="compositionally biased region" description="Low complexity" evidence="2">
    <location>
        <begin position="524"/>
        <end position="543"/>
    </location>
</feature>
<dbReference type="Gene3D" id="2.130.10.10">
    <property type="entry name" value="YVTN repeat-like/Quinoprotein amine dehydrogenase"/>
    <property type="match status" value="2"/>
</dbReference>
<dbReference type="Pfam" id="PF00400">
    <property type="entry name" value="WD40"/>
    <property type="match status" value="2"/>
</dbReference>
<proteinExistence type="predicted"/>
<dbReference type="EMBL" id="JADCNM010000010">
    <property type="protein sequence ID" value="KAG0465956.1"/>
    <property type="molecule type" value="Genomic_DNA"/>
</dbReference>
<feature type="coiled-coil region" evidence="1">
    <location>
        <begin position="736"/>
        <end position="763"/>
    </location>
</feature>
<dbReference type="PANTHER" id="PTHR45096:SF1">
    <property type="entry name" value="PROTEIN NEDD1"/>
    <property type="match status" value="1"/>
</dbReference>
<dbReference type="GO" id="GO:0032467">
    <property type="term" value="P:positive regulation of cytokinesis"/>
    <property type="evidence" value="ECO:0007669"/>
    <property type="project" value="TreeGrafter"/>
</dbReference>
<accession>A0A835UNJ9</accession>
<reference evidence="3 4" key="1">
    <citation type="journal article" date="2020" name="Nat. Food">
        <title>A phased Vanilla planifolia genome enables genetic improvement of flavour and production.</title>
        <authorList>
            <person name="Hasing T."/>
            <person name="Tang H."/>
            <person name="Brym M."/>
            <person name="Khazi F."/>
            <person name="Huang T."/>
            <person name="Chambers A.H."/>
        </authorList>
    </citation>
    <scope>NUCLEOTIDE SEQUENCE [LARGE SCALE GENOMIC DNA]</scope>
    <source>
        <tissue evidence="3">Leaf</tissue>
    </source>
</reference>
<dbReference type="GO" id="GO:0010968">
    <property type="term" value="P:regulation of microtubule nucleation"/>
    <property type="evidence" value="ECO:0007669"/>
    <property type="project" value="InterPro"/>
</dbReference>
<dbReference type="InterPro" id="IPR044621">
    <property type="entry name" value="NEDD1"/>
</dbReference>
<dbReference type="GO" id="GO:0000919">
    <property type="term" value="P:cell plate assembly"/>
    <property type="evidence" value="ECO:0007669"/>
    <property type="project" value="TreeGrafter"/>
</dbReference>
<comment type="caution">
    <text evidence="3">The sequence shown here is derived from an EMBL/GenBank/DDBJ whole genome shotgun (WGS) entry which is preliminary data.</text>
</comment>
<name>A0A835UNJ9_VANPL</name>
<dbReference type="Proteomes" id="UP000639772">
    <property type="component" value="Chromosome 10"/>
</dbReference>
<dbReference type="AlphaFoldDB" id="A0A835UNJ9"/>
<evidence type="ECO:0000256" key="2">
    <source>
        <dbReference type="SAM" id="MobiDB-lite"/>
    </source>
</evidence>
<organism evidence="3 4">
    <name type="scientific">Vanilla planifolia</name>
    <name type="common">Vanilla</name>
    <dbReference type="NCBI Taxonomy" id="51239"/>
    <lineage>
        <taxon>Eukaryota</taxon>
        <taxon>Viridiplantae</taxon>
        <taxon>Streptophyta</taxon>
        <taxon>Embryophyta</taxon>
        <taxon>Tracheophyta</taxon>
        <taxon>Spermatophyta</taxon>
        <taxon>Magnoliopsida</taxon>
        <taxon>Liliopsida</taxon>
        <taxon>Asparagales</taxon>
        <taxon>Orchidaceae</taxon>
        <taxon>Vanilloideae</taxon>
        <taxon>Vanilleae</taxon>
        <taxon>Vanilla</taxon>
    </lineage>
</organism>
<dbReference type="GO" id="GO:0005828">
    <property type="term" value="C:kinetochore microtubule"/>
    <property type="evidence" value="ECO:0007669"/>
    <property type="project" value="TreeGrafter"/>
</dbReference>
<protein>
    <recommendedName>
        <fullName evidence="5">Protein NEDD1</fullName>
    </recommendedName>
</protein>